<evidence type="ECO:0000256" key="1">
    <source>
        <dbReference type="SAM" id="SignalP"/>
    </source>
</evidence>
<evidence type="ECO:0000313" key="3">
    <source>
        <dbReference type="EMBL" id="ETK02444.1"/>
    </source>
</evidence>
<reference evidence="3 4" key="1">
    <citation type="submission" date="2013-11" db="EMBL/GenBank/DDBJ databases">
        <title>Single cell genomics of uncultured Tannerella BU063 (oral taxon 286).</title>
        <authorList>
            <person name="Beall C.J."/>
            <person name="Campbell A.G."/>
            <person name="Griffen A.L."/>
            <person name="Podar M."/>
            <person name="Leys E.J."/>
        </authorList>
    </citation>
    <scope>NUCLEOTIDE SEQUENCE [LARGE SCALE GENOMIC DNA]</scope>
    <source>
        <strain evidence="3">Cell 2</strain>
    </source>
</reference>
<dbReference type="SMART" id="SM00900">
    <property type="entry name" value="FMN_bind"/>
    <property type="match status" value="1"/>
</dbReference>
<gene>
    <name evidence="3" type="ORF">N425_04140</name>
</gene>
<feature type="chain" id="PRO_5004812387" evidence="1">
    <location>
        <begin position="26"/>
        <end position="138"/>
    </location>
</feature>
<keyword evidence="1" id="KW-0732">Signal</keyword>
<feature type="domain" description="FMN-binding" evidence="2">
    <location>
        <begin position="50"/>
        <end position="128"/>
    </location>
</feature>
<dbReference type="EMBL" id="AYUF01000350">
    <property type="protein sequence ID" value="ETK02444.1"/>
    <property type="molecule type" value="Genomic_DNA"/>
</dbReference>
<dbReference type="GO" id="GO:0010181">
    <property type="term" value="F:FMN binding"/>
    <property type="evidence" value="ECO:0007669"/>
    <property type="project" value="InterPro"/>
</dbReference>
<evidence type="ECO:0000313" key="4">
    <source>
        <dbReference type="Proteomes" id="UP000018837"/>
    </source>
</evidence>
<dbReference type="InterPro" id="IPR007329">
    <property type="entry name" value="FMN-bd"/>
</dbReference>
<dbReference type="GO" id="GO:0016020">
    <property type="term" value="C:membrane"/>
    <property type="evidence" value="ECO:0007669"/>
    <property type="project" value="InterPro"/>
</dbReference>
<accession>W2C5D9</accession>
<dbReference type="Pfam" id="PF04205">
    <property type="entry name" value="FMN_bind"/>
    <property type="match status" value="1"/>
</dbReference>
<organism evidence="3 4">
    <name type="scientific">Tannerella sp. oral taxon BU063 isolate Cell 2</name>
    <dbReference type="NCBI Taxonomy" id="1411148"/>
    <lineage>
        <taxon>Bacteria</taxon>
        <taxon>Pseudomonadati</taxon>
        <taxon>Bacteroidota</taxon>
        <taxon>Bacteroidia</taxon>
        <taxon>Bacteroidales</taxon>
        <taxon>Tannerellaceae</taxon>
        <taxon>Tannerella</taxon>
    </lineage>
</organism>
<comment type="caution">
    <text evidence="3">The sequence shown here is derived from an EMBL/GenBank/DDBJ whole genome shotgun (WGS) entry which is preliminary data.</text>
</comment>
<protein>
    <submittedName>
        <fullName evidence="3">FMN-binding protein</fullName>
    </submittedName>
</protein>
<dbReference type="PATRIC" id="fig|1411148.3.peg.563"/>
<dbReference type="AlphaFoldDB" id="W2C5D9"/>
<feature type="signal peptide" evidence="1">
    <location>
        <begin position="1"/>
        <end position="25"/>
    </location>
</feature>
<name>W2C5D9_9BACT</name>
<evidence type="ECO:0000259" key="2">
    <source>
        <dbReference type="SMART" id="SM00900"/>
    </source>
</evidence>
<proteinExistence type="predicted"/>
<dbReference type="Proteomes" id="UP000018837">
    <property type="component" value="Unassembled WGS sequence"/>
</dbReference>
<sequence>MRKNKRLTTVAAALSIVLLLTAAKAGDGVITKENGMTVINTTELTHDVKGYQSPTPVKIFIKQNKVVRVEALPNQETPKFFDRAKAILTFWDGKAVSQAVKEAPDAVTGATLSSEALKKNVRVGLEHYNKQQPKKKRK</sequence>